<reference evidence="3 4" key="1">
    <citation type="journal article" date="2018" name="BMC Genomics">
        <title>Genomic comparison of Trypanosoma conorhini and Trypanosoma rangeli to Trypanosoma cruzi strains of high and low virulence.</title>
        <authorList>
            <person name="Bradwell K.R."/>
            <person name="Koparde V.N."/>
            <person name="Matveyev A.V."/>
            <person name="Serrano M.G."/>
            <person name="Alves J.M."/>
            <person name="Parikh H."/>
            <person name="Huang B."/>
            <person name="Lee V."/>
            <person name="Espinosa-Alvarez O."/>
            <person name="Ortiz P.A."/>
            <person name="Costa-Martins A.G."/>
            <person name="Teixeira M.M."/>
            <person name="Buck G.A."/>
        </authorList>
    </citation>
    <scope>NUCLEOTIDE SEQUENCE [LARGE SCALE GENOMIC DNA]</scope>
    <source>
        <strain evidence="3 4">025E</strain>
    </source>
</reference>
<evidence type="ECO:0000256" key="1">
    <source>
        <dbReference type="SAM" id="Coils"/>
    </source>
</evidence>
<dbReference type="RefSeq" id="XP_029229658.1">
    <property type="nucleotide sequence ID" value="XM_029370134.1"/>
</dbReference>
<sequence length="503" mass="55439">MTAVPQTCGGDSSWRHAASGSAFPPTLPPRRPVSAAVSNAEGHTAPPSLIRDNNEAVLLQHPLITAADYCDRKQLLSHISFLSGQLQRAELLLQNAPRAMVSDEALARFDPFLAQGHIDRLESSLAQVALLREVEQERSRALEEELREVRLERNRLVERVDSLDSRATTLEAENTRLSNALSSAQLEVEQLRLEETTLHRRLSLIDELQDDGHRYQGVNVVVAPPRQAEARQACARAVKELQMEEAAQRLSLLVDMLMEPICIAFDAGVVWITETQLHRASVQLYHAEVPGFSSDGAGLPTGVGENSPLGDVGDDTLPPAATGLEPPGERQLRHELEAVRERCRAAEQQRERLKGLLHEEQQRTEAMAREHCQQLQQVHEQVVHERQHIMESLMSEVEEQMRNAFRDGRLYEKRLRDEKWQQRRASASHTAGGAGLEQQRRVGVLPQGRGSALGEQVAAGSRSGSDSGSSNNRGGAGDVLSRVGSEAGGGGRLPLHSQKPIDR</sequence>
<protein>
    <submittedName>
        <fullName evidence="3">Uncharacterized protein</fullName>
    </submittedName>
</protein>
<feature type="region of interest" description="Disordered" evidence="2">
    <location>
        <begin position="1"/>
        <end position="49"/>
    </location>
</feature>
<keyword evidence="4" id="KW-1185">Reference proteome</keyword>
<name>A0A3R7LE40_9TRYP</name>
<comment type="caution">
    <text evidence="3">The sequence shown here is derived from an EMBL/GenBank/DDBJ whole genome shotgun (WGS) entry which is preliminary data.</text>
</comment>
<feature type="compositionally biased region" description="Low complexity" evidence="2">
    <location>
        <begin position="459"/>
        <end position="473"/>
    </location>
</feature>
<evidence type="ECO:0000313" key="3">
    <source>
        <dbReference type="EMBL" id="RNF21810.1"/>
    </source>
</evidence>
<organism evidence="3 4">
    <name type="scientific">Trypanosoma conorhini</name>
    <dbReference type="NCBI Taxonomy" id="83891"/>
    <lineage>
        <taxon>Eukaryota</taxon>
        <taxon>Discoba</taxon>
        <taxon>Euglenozoa</taxon>
        <taxon>Kinetoplastea</taxon>
        <taxon>Metakinetoplastina</taxon>
        <taxon>Trypanosomatida</taxon>
        <taxon>Trypanosomatidae</taxon>
        <taxon>Trypanosoma</taxon>
    </lineage>
</organism>
<dbReference type="GeneID" id="40316825"/>
<gene>
    <name evidence="3" type="ORF">Tco025E_03214</name>
</gene>
<accession>A0A3R7LE40</accession>
<feature type="region of interest" description="Disordered" evidence="2">
    <location>
        <begin position="418"/>
        <end position="503"/>
    </location>
</feature>
<evidence type="ECO:0000313" key="4">
    <source>
        <dbReference type="Proteomes" id="UP000284403"/>
    </source>
</evidence>
<dbReference type="AlphaFoldDB" id="A0A3R7LE40"/>
<proteinExistence type="predicted"/>
<feature type="coiled-coil region" evidence="1">
    <location>
        <begin position="132"/>
        <end position="194"/>
    </location>
</feature>
<evidence type="ECO:0000256" key="2">
    <source>
        <dbReference type="SAM" id="MobiDB-lite"/>
    </source>
</evidence>
<dbReference type="EMBL" id="MKKU01000148">
    <property type="protein sequence ID" value="RNF21810.1"/>
    <property type="molecule type" value="Genomic_DNA"/>
</dbReference>
<feature type="coiled-coil region" evidence="1">
    <location>
        <begin position="329"/>
        <end position="363"/>
    </location>
</feature>
<dbReference type="Proteomes" id="UP000284403">
    <property type="component" value="Unassembled WGS sequence"/>
</dbReference>
<keyword evidence="1" id="KW-0175">Coiled coil</keyword>
<dbReference type="OrthoDB" id="249581at2759"/>